<dbReference type="AGR" id="MGI:3704125"/>
<dbReference type="SUPFAM" id="SSF48726">
    <property type="entry name" value="Immunoglobulin"/>
    <property type="match status" value="1"/>
</dbReference>
<accession>A0A075B684</accession>
<reference evidence="1" key="4">
    <citation type="submission" date="2025-09" db="UniProtKB">
        <authorList>
            <consortium name="Ensembl"/>
        </authorList>
    </citation>
    <scope>IDENTIFICATION</scope>
    <source>
        <strain evidence="1">C57BL/6J</strain>
    </source>
</reference>
<proteinExistence type="evidence at protein level"/>
<dbReference type="HOGENOM" id="CLU_3408061_0_0_1"/>
<sequence length="30" mass="3155">QVQLQQSGAELVRPGASVKLSCKASGYTFT</sequence>
<organism evidence="1 3">
    <name type="scientific">Mus musculus</name>
    <name type="common">Mouse</name>
    <dbReference type="NCBI Taxonomy" id="10090"/>
    <lineage>
        <taxon>Eukaryota</taxon>
        <taxon>Metazoa</taxon>
        <taxon>Chordata</taxon>
        <taxon>Craniata</taxon>
        <taxon>Vertebrata</taxon>
        <taxon>Euteleostomi</taxon>
        <taxon>Mammalia</taxon>
        <taxon>Eutheria</taxon>
        <taxon>Euarchontoglires</taxon>
        <taxon>Glires</taxon>
        <taxon>Rodentia</taxon>
        <taxon>Myomorpha</taxon>
        <taxon>Muroidea</taxon>
        <taxon>Muridae</taxon>
        <taxon>Murinae</taxon>
        <taxon>Mus</taxon>
        <taxon>Mus</taxon>
    </lineage>
</organism>
<dbReference type="AlphaFoldDB" id="A0A075B684"/>
<dbReference type="GeneTree" id="ENSGT00950000183013"/>
<gene>
    <name evidence="1 2" type="primary">Ighv1-62-1</name>
</gene>
<evidence type="ECO:0000313" key="2">
    <source>
        <dbReference type="MGI" id="MGI:3704125"/>
    </source>
</evidence>
<dbReference type="InterPro" id="IPR036179">
    <property type="entry name" value="Ig-like_dom_sf"/>
</dbReference>
<dbReference type="OMA" id="DYEMHCV"/>
<dbReference type="Ensembl" id="ENSMUST00000171270.2">
    <property type="protein sequence ID" value="ENSMUSP00000132101.2"/>
    <property type="gene ID" value="ENSMUSG00000102313.2"/>
</dbReference>
<dbReference type="InterPro" id="IPR013783">
    <property type="entry name" value="Ig-like_fold"/>
</dbReference>
<evidence type="ECO:0000313" key="3">
    <source>
        <dbReference type="Proteomes" id="UP000000589"/>
    </source>
</evidence>
<reference evidence="1 3" key="2">
    <citation type="journal article" date="2011" name="PLoS Biol.">
        <title>Modernizing reference genome assemblies.</title>
        <authorList>
            <person name="Church D.M."/>
            <person name="Schneider V.A."/>
            <person name="Graves T."/>
            <person name="Auger K."/>
            <person name="Cunningham F."/>
            <person name="Bouk N."/>
            <person name="Chen H.C."/>
            <person name="Agarwala R."/>
            <person name="McLaren W.M."/>
            <person name="Ritchie G.R."/>
            <person name="Albracht D."/>
            <person name="Kremitzki M."/>
            <person name="Rock S."/>
            <person name="Kotkiewicz H."/>
            <person name="Kremitzki C."/>
            <person name="Wollam A."/>
            <person name="Trani L."/>
            <person name="Fulton L."/>
            <person name="Fulton R."/>
            <person name="Matthews L."/>
            <person name="Whitehead S."/>
            <person name="Chow W."/>
            <person name="Torrance J."/>
            <person name="Dunn M."/>
            <person name="Harden G."/>
            <person name="Threadgold G."/>
            <person name="Wood J."/>
            <person name="Collins J."/>
            <person name="Heath P."/>
            <person name="Griffiths G."/>
            <person name="Pelan S."/>
            <person name="Grafham D."/>
            <person name="Eichler E.E."/>
            <person name="Weinstock G."/>
            <person name="Mardis E.R."/>
            <person name="Wilson R.K."/>
            <person name="Howe K."/>
            <person name="Flicek P."/>
            <person name="Hubbard T."/>
        </authorList>
    </citation>
    <scope>NUCLEOTIDE SEQUENCE [LARGE SCALE GENOMIC DNA]</scope>
    <source>
        <strain evidence="1 3">C57BL/6J</strain>
    </source>
</reference>
<evidence type="ECO:0000313" key="1">
    <source>
        <dbReference type="Ensembl" id="ENSMUSP00000132101.2"/>
    </source>
</evidence>
<dbReference type="SMR" id="A0A075B684"/>
<reference evidence="1 3" key="1">
    <citation type="journal article" date="2009" name="PLoS Biol.">
        <title>Lineage-specific biology revealed by a finished genome assembly of the mouse.</title>
        <authorList>
            <consortium name="Mouse Genome Sequencing Consortium"/>
            <person name="Church D.M."/>
            <person name="Goodstadt L."/>
            <person name="Hillier L.W."/>
            <person name="Zody M.C."/>
            <person name="Goldstein S."/>
            <person name="She X."/>
            <person name="Bult C.J."/>
            <person name="Agarwala R."/>
            <person name="Cherry J.L."/>
            <person name="DiCuccio M."/>
            <person name="Hlavina W."/>
            <person name="Kapustin Y."/>
            <person name="Meric P."/>
            <person name="Maglott D."/>
            <person name="Birtle Z."/>
            <person name="Marques A.C."/>
            <person name="Graves T."/>
            <person name="Zhou S."/>
            <person name="Teague B."/>
            <person name="Potamousis K."/>
            <person name="Churas C."/>
            <person name="Place M."/>
            <person name="Herschleb J."/>
            <person name="Runnheim R."/>
            <person name="Forrest D."/>
            <person name="Amos-Landgraf J."/>
            <person name="Schwartz D.C."/>
            <person name="Cheng Z."/>
            <person name="Lindblad-Toh K."/>
            <person name="Eichler E.E."/>
            <person name="Ponting C.P."/>
        </authorList>
    </citation>
    <scope>NUCLEOTIDE SEQUENCE [LARGE SCALE GENOMIC DNA]</scope>
    <source>
        <strain evidence="1 3">C57BL/6J</strain>
    </source>
</reference>
<dbReference type="Bgee" id="ENSMUSG00000102313">
    <property type="expression patterns" value="Expressed in jejunum and 10 other cell types or tissues"/>
</dbReference>
<dbReference type="Gene3D" id="2.60.40.10">
    <property type="entry name" value="Immunoglobulins"/>
    <property type="match status" value="1"/>
</dbReference>
<evidence type="ECO:0007829" key="4">
    <source>
        <dbReference type="PeptideAtlas" id="A0A075B684"/>
    </source>
</evidence>
<reference evidence="1" key="3">
    <citation type="submission" date="2025-08" db="UniProtKB">
        <authorList>
            <consortium name="Ensembl"/>
        </authorList>
    </citation>
    <scope>IDENTIFICATION</scope>
    <source>
        <strain evidence="1">C57BL/6J</strain>
    </source>
</reference>
<name>A0A075B684_MOUSE</name>
<dbReference type="Proteomes" id="UP000000589">
    <property type="component" value="Chromosome 12"/>
</dbReference>
<dbReference type="MGI" id="MGI:3704125">
    <property type="gene designation" value="Ighv1-62-1"/>
</dbReference>
<protein>
    <submittedName>
        <fullName evidence="1">Immunoglobulin heavy variable 1-62-1</fullName>
    </submittedName>
</protein>
<keyword evidence="4" id="KW-1267">Proteomics identification</keyword>
<dbReference type="VEuPathDB" id="HostDB:ENSMUSG00000102313"/>
<keyword evidence="3" id="KW-1185">Reference proteome</keyword>
<dbReference type="ExpressionAtlas" id="A0A075B684">
    <property type="expression patterns" value="differential"/>
</dbReference>
<dbReference type="ProteomicsDB" id="359332"/>
<dbReference type="InParanoid" id="A0A075B684"/>